<organism evidence="1 2">
    <name type="scientific">Rhipicephalus microplus</name>
    <name type="common">Cattle tick</name>
    <name type="synonym">Boophilus microplus</name>
    <dbReference type="NCBI Taxonomy" id="6941"/>
    <lineage>
        <taxon>Eukaryota</taxon>
        <taxon>Metazoa</taxon>
        <taxon>Ecdysozoa</taxon>
        <taxon>Arthropoda</taxon>
        <taxon>Chelicerata</taxon>
        <taxon>Arachnida</taxon>
        <taxon>Acari</taxon>
        <taxon>Parasitiformes</taxon>
        <taxon>Ixodida</taxon>
        <taxon>Ixodoidea</taxon>
        <taxon>Ixodidae</taxon>
        <taxon>Rhipicephalinae</taxon>
        <taxon>Rhipicephalus</taxon>
        <taxon>Boophilus</taxon>
    </lineage>
</organism>
<reference evidence="1" key="1">
    <citation type="journal article" date="2020" name="Cell">
        <title>Large-Scale Comparative Analyses of Tick Genomes Elucidate Their Genetic Diversity and Vector Capacities.</title>
        <authorList>
            <consortium name="Tick Genome and Microbiome Consortium (TIGMIC)"/>
            <person name="Jia N."/>
            <person name="Wang J."/>
            <person name="Shi W."/>
            <person name="Du L."/>
            <person name="Sun Y."/>
            <person name="Zhan W."/>
            <person name="Jiang J.F."/>
            <person name="Wang Q."/>
            <person name="Zhang B."/>
            <person name="Ji P."/>
            <person name="Bell-Sakyi L."/>
            <person name="Cui X.M."/>
            <person name="Yuan T.T."/>
            <person name="Jiang B.G."/>
            <person name="Yang W.F."/>
            <person name="Lam T.T."/>
            <person name="Chang Q.C."/>
            <person name="Ding S.J."/>
            <person name="Wang X.J."/>
            <person name="Zhu J.G."/>
            <person name="Ruan X.D."/>
            <person name="Zhao L."/>
            <person name="Wei J.T."/>
            <person name="Ye R.Z."/>
            <person name="Que T.C."/>
            <person name="Du C.H."/>
            <person name="Zhou Y.H."/>
            <person name="Cheng J.X."/>
            <person name="Dai P.F."/>
            <person name="Guo W.B."/>
            <person name="Han X.H."/>
            <person name="Huang E.J."/>
            <person name="Li L.F."/>
            <person name="Wei W."/>
            <person name="Gao Y.C."/>
            <person name="Liu J.Z."/>
            <person name="Shao H.Z."/>
            <person name="Wang X."/>
            <person name="Wang C.C."/>
            <person name="Yang T.C."/>
            <person name="Huo Q.B."/>
            <person name="Li W."/>
            <person name="Chen H.Y."/>
            <person name="Chen S.E."/>
            <person name="Zhou L.G."/>
            <person name="Ni X.B."/>
            <person name="Tian J.H."/>
            <person name="Sheng Y."/>
            <person name="Liu T."/>
            <person name="Pan Y.S."/>
            <person name="Xia L.Y."/>
            <person name="Li J."/>
            <person name="Zhao F."/>
            <person name="Cao W.C."/>
        </authorList>
    </citation>
    <scope>NUCLEOTIDE SEQUENCE</scope>
    <source>
        <strain evidence="1">Rmic-2018</strain>
    </source>
</reference>
<evidence type="ECO:0000313" key="1">
    <source>
        <dbReference type="EMBL" id="KAH8034250.1"/>
    </source>
</evidence>
<proteinExistence type="predicted"/>
<sequence length="218" mass="24422">MDAGCPCTEDVLNGRVCETASPDSGLSLDYDRADALGNGEVRVGTSFPDSARNVDFGRVQERLTLSYDLRVCFQCTEFYKQTVPLEVNYVRLATKPGMGVFEYHVDYVPAIDSKRARCQLISSDPVVAVIGQTRVFDGMKLYLPHQLQQQVMSIPTMLAADNSPVSLNIKFVKKTPPSECLHLYNVLFKKVMHCLQLTQIGRNYFDRKGAVPIPQHRT</sequence>
<accession>A0A9J6EIU4</accession>
<dbReference type="Proteomes" id="UP000821866">
    <property type="component" value="Chromosome 2"/>
</dbReference>
<dbReference type="EMBL" id="JABSTU010000004">
    <property type="protein sequence ID" value="KAH8034250.1"/>
    <property type="molecule type" value="Genomic_DNA"/>
</dbReference>
<protein>
    <submittedName>
        <fullName evidence="1">Uncharacterized protein</fullName>
    </submittedName>
</protein>
<comment type="caution">
    <text evidence="1">The sequence shown here is derived from an EMBL/GenBank/DDBJ whole genome shotgun (WGS) entry which is preliminary data.</text>
</comment>
<evidence type="ECO:0000313" key="2">
    <source>
        <dbReference type="Proteomes" id="UP000821866"/>
    </source>
</evidence>
<dbReference type="SUPFAM" id="SSF101690">
    <property type="entry name" value="PAZ domain"/>
    <property type="match status" value="1"/>
</dbReference>
<reference evidence="1" key="2">
    <citation type="submission" date="2021-09" db="EMBL/GenBank/DDBJ databases">
        <authorList>
            <person name="Jia N."/>
            <person name="Wang J."/>
            <person name="Shi W."/>
            <person name="Du L."/>
            <person name="Sun Y."/>
            <person name="Zhan W."/>
            <person name="Jiang J."/>
            <person name="Wang Q."/>
            <person name="Zhang B."/>
            <person name="Ji P."/>
            <person name="Sakyi L.B."/>
            <person name="Cui X."/>
            <person name="Yuan T."/>
            <person name="Jiang B."/>
            <person name="Yang W."/>
            <person name="Lam T.T.-Y."/>
            <person name="Chang Q."/>
            <person name="Ding S."/>
            <person name="Wang X."/>
            <person name="Zhu J."/>
            <person name="Ruan X."/>
            <person name="Zhao L."/>
            <person name="Wei J."/>
            <person name="Que T."/>
            <person name="Du C."/>
            <person name="Cheng J."/>
            <person name="Dai P."/>
            <person name="Han X."/>
            <person name="Huang E."/>
            <person name="Gao Y."/>
            <person name="Liu J."/>
            <person name="Shao H."/>
            <person name="Ye R."/>
            <person name="Li L."/>
            <person name="Wei W."/>
            <person name="Wang X."/>
            <person name="Wang C."/>
            <person name="Huo Q."/>
            <person name="Li W."/>
            <person name="Guo W."/>
            <person name="Chen H."/>
            <person name="Chen S."/>
            <person name="Zhou L."/>
            <person name="Zhou L."/>
            <person name="Ni X."/>
            <person name="Tian J."/>
            <person name="Zhou Y."/>
            <person name="Sheng Y."/>
            <person name="Liu T."/>
            <person name="Pan Y."/>
            <person name="Xia L."/>
            <person name="Li J."/>
            <person name="Zhao F."/>
            <person name="Cao W."/>
        </authorList>
    </citation>
    <scope>NUCLEOTIDE SEQUENCE</scope>
    <source>
        <strain evidence="1">Rmic-2018</strain>
        <tissue evidence="1">Larvae</tissue>
    </source>
</reference>
<dbReference type="Pfam" id="PF23278">
    <property type="entry name" value="Piwi_N"/>
    <property type="match status" value="1"/>
</dbReference>
<dbReference type="VEuPathDB" id="VectorBase:LOC119161148"/>
<gene>
    <name evidence="1" type="ORF">HPB51_021963</name>
</gene>
<keyword evidence="2" id="KW-1185">Reference proteome</keyword>
<dbReference type="InterPro" id="IPR036085">
    <property type="entry name" value="PAZ_dom_sf"/>
</dbReference>
<dbReference type="AlphaFoldDB" id="A0A9J6EIU4"/>
<name>A0A9J6EIU4_RHIMP</name>